<keyword evidence="7" id="KW-1185">Reference proteome</keyword>
<name>A0A545TZK9_9GAMM</name>
<evidence type="ECO:0000259" key="5">
    <source>
        <dbReference type="Pfam" id="PF25954"/>
    </source>
</evidence>
<proteinExistence type="inferred from homology"/>
<sequence length="386" mass="41191">MRFRPWVVAVLICVAVTAALAGYKVLQIKSAIAFAESFPEPSETVETVTVAQTQWIPEVSVLGEVVAPRSVELRNELAGKIVEVGFAPGARVTRGQLLLQLDISEETAQLKAAEAEMELARLELERFRKLIRQNASSKDRYDRAKAEMAVASANRQALQATIDKKTLRAPFDANAGLHELEAGQFLADNTSITRLVGIDENVWVDFNLPQDRALVPVGTEVTATAPGRSGVKARGRVIARDAAVAADSRNLRMRALLPGVADVLKPGAIVDISVPVGAPQAVGVLPATAIRRDSFGAYVYALVRDEQGQLRARKRAVTLGPERAQNVIVTGALEAGEQIAAKGSYKLREGLLVAVHGEGSEGTDTTVGTGIITDGMADTNKETGNE</sequence>
<dbReference type="Gene3D" id="2.40.50.100">
    <property type="match status" value="1"/>
</dbReference>
<feature type="compositionally biased region" description="Low complexity" evidence="3">
    <location>
        <begin position="364"/>
        <end position="375"/>
    </location>
</feature>
<organism evidence="6 7">
    <name type="scientific">Exilibacterium tricleocarpae</name>
    <dbReference type="NCBI Taxonomy" id="2591008"/>
    <lineage>
        <taxon>Bacteria</taxon>
        <taxon>Pseudomonadati</taxon>
        <taxon>Pseudomonadota</taxon>
        <taxon>Gammaproteobacteria</taxon>
        <taxon>Cellvibrionales</taxon>
        <taxon>Cellvibrionaceae</taxon>
        <taxon>Exilibacterium</taxon>
    </lineage>
</organism>
<evidence type="ECO:0000256" key="2">
    <source>
        <dbReference type="SAM" id="Coils"/>
    </source>
</evidence>
<dbReference type="Gene3D" id="1.10.287.470">
    <property type="entry name" value="Helix hairpin bin"/>
    <property type="match status" value="1"/>
</dbReference>
<reference evidence="6 7" key="1">
    <citation type="submission" date="2019-06" db="EMBL/GenBank/DDBJ databases">
        <title>Whole genome sequence for Cellvibrionaceae sp. R142.</title>
        <authorList>
            <person name="Wang G."/>
        </authorList>
    </citation>
    <scope>NUCLEOTIDE SEQUENCE [LARGE SCALE GENOMIC DNA]</scope>
    <source>
        <strain evidence="6 7">R142</strain>
    </source>
</reference>
<feature type="domain" description="Multidrug resistance protein MdtA-like alpha-helical hairpin" evidence="4">
    <location>
        <begin position="106"/>
        <end position="164"/>
    </location>
</feature>
<dbReference type="Gene3D" id="2.40.420.20">
    <property type="match status" value="1"/>
</dbReference>
<dbReference type="AlphaFoldDB" id="A0A545TZK9"/>
<dbReference type="GO" id="GO:0015562">
    <property type="term" value="F:efflux transmembrane transporter activity"/>
    <property type="evidence" value="ECO:0007669"/>
    <property type="project" value="TreeGrafter"/>
</dbReference>
<comment type="similarity">
    <text evidence="1">Belongs to the membrane fusion protein (MFP) (TC 8.A.1) family.</text>
</comment>
<dbReference type="PANTHER" id="PTHR30469">
    <property type="entry name" value="MULTIDRUG RESISTANCE PROTEIN MDTA"/>
    <property type="match status" value="1"/>
</dbReference>
<evidence type="ECO:0000259" key="4">
    <source>
        <dbReference type="Pfam" id="PF25876"/>
    </source>
</evidence>
<accession>A0A545TZK9</accession>
<dbReference type="InterPro" id="IPR058624">
    <property type="entry name" value="MdtA-like_HH"/>
</dbReference>
<dbReference type="Pfam" id="PF25876">
    <property type="entry name" value="HH_MFP_RND"/>
    <property type="match status" value="1"/>
</dbReference>
<dbReference type="NCBIfam" id="TIGR01730">
    <property type="entry name" value="RND_mfp"/>
    <property type="match status" value="1"/>
</dbReference>
<gene>
    <name evidence="6" type="ORF">FKG94_07965</name>
</gene>
<protein>
    <submittedName>
        <fullName evidence="6">Efflux RND transporter periplasmic adaptor subunit</fullName>
    </submittedName>
</protein>
<feature type="domain" description="CusB-like beta-barrel" evidence="5">
    <location>
        <begin position="201"/>
        <end position="273"/>
    </location>
</feature>
<dbReference type="OrthoDB" id="9806939at2"/>
<comment type="caution">
    <text evidence="6">The sequence shown here is derived from an EMBL/GenBank/DDBJ whole genome shotgun (WGS) entry which is preliminary data.</text>
</comment>
<evidence type="ECO:0000313" key="7">
    <source>
        <dbReference type="Proteomes" id="UP000319732"/>
    </source>
</evidence>
<dbReference type="PANTHER" id="PTHR30469:SF11">
    <property type="entry name" value="BLL4320 PROTEIN"/>
    <property type="match status" value="1"/>
</dbReference>
<feature type="coiled-coil region" evidence="2">
    <location>
        <begin position="103"/>
        <end position="161"/>
    </location>
</feature>
<dbReference type="InterPro" id="IPR058792">
    <property type="entry name" value="Beta-barrel_RND_2"/>
</dbReference>
<dbReference type="Gene3D" id="2.40.30.170">
    <property type="match status" value="1"/>
</dbReference>
<dbReference type="Pfam" id="PF25954">
    <property type="entry name" value="Beta-barrel_RND_2"/>
    <property type="match status" value="1"/>
</dbReference>
<dbReference type="SUPFAM" id="SSF111369">
    <property type="entry name" value="HlyD-like secretion proteins"/>
    <property type="match status" value="1"/>
</dbReference>
<dbReference type="EMBL" id="VHSG01000007">
    <property type="protein sequence ID" value="TQV82654.1"/>
    <property type="molecule type" value="Genomic_DNA"/>
</dbReference>
<dbReference type="InterPro" id="IPR006143">
    <property type="entry name" value="RND_pump_MFP"/>
</dbReference>
<evidence type="ECO:0000256" key="3">
    <source>
        <dbReference type="SAM" id="MobiDB-lite"/>
    </source>
</evidence>
<dbReference type="GO" id="GO:1990281">
    <property type="term" value="C:efflux pump complex"/>
    <property type="evidence" value="ECO:0007669"/>
    <property type="project" value="TreeGrafter"/>
</dbReference>
<evidence type="ECO:0000313" key="6">
    <source>
        <dbReference type="EMBL" id="TQV82654.1"/>
    </source>
</evidence>
<evidence type="ECO:0000256" key="1">
    <source>
        <dbReference type="ARBA" id="ARBA00009477"/>
    </source>
</evidence>
<feature type="region of interest" description="Disordered" evidence="3">
    <location>
        <begin position="364"/>
        <end position="386"/>
    </location>
</feature>
<dbReference type="Proteomes" id="UP000319732">
    <property type="component" value="Unassembled WGS sequence"/>
</dbReference>
<dbReference type="RefSeq" id="WP_142903670.1">
    <property type="nucleotide sequence ID" value="NZ_ML660090.1"/>
</dbReference>
<keyword evidence="2" id="KW-0175">Coiled coil</keyword>